<evidence type="ECO:0000256" key="4">
    <source>
        <dbReference type="ARBA" id="ARBA00012313"/>
    </source>
</evidence>
<comment type="function">
    <text evidence="2">Removal of H(2)O(2), oxidation of toxic reductants, biosynthesis and degradation of lignin, suberization, auxin catabolism, response to environmental stresses such as wounding, pathogen attack and oxidative stress. These functions might be dependent on each isozyme/isoform in each plant tissue.</text>
</comment>
<comment type="cofactor">
    <cofactor evidence="18 21">
        <name>Ca(2+)</name>
        <dbReference type="ChEBI" id="CHEBI:29108"/>
    </cofactor>
    <text evidence="18 21">Binds 2 calcium ions per subunit.</text>
</comment>
<feature type="disulfide bond" evidence="20">
    <location>
        <begin position="33"/>
        <end position="113"/>
    </location>
</feature>
<dbReference type="GO" id="GO:0042744">
    <property type="term" value="P:hydrogen peroxide catabolic process"/>
    <property type="evidence" value="ECO:0007669"/>
    <property type="project" value="UniProtKB-KW"/>
</dbReference>
<evidence type="ECO:0000256" key="17">
    <source>
        <dbReference type="PIRSR" id="PIRSR600823-2"/>
    </source>
</evidence>
<name>A0AAV7EB14_ARIFI</name>
<keyword evidence="13 20" id="KW-1015">Disulfide bond</keyword>
<dbReference type="PROSITE" id="PS00435">
    <property type="entry name" value="PEROXIDASE_1"/>
    <property type="match status" value="1"/>
</dbReference>
<evidence type="ECO:0000259" key="22">
    <source>
        <dbReference type="PROSITE" id="PS50873"/>
    </source>
</evidence>
<evidence type="ECO:0000256" key="21">
    <source>
        <dbReference type="RuleBase" id="RU362060"/>
    </source>
</evidence>
<feature type="binding site" evidence="18">
    <location>
        <position position="86"/>
    </location>
    <ligand>
        <name>Ca(2+)</name>
        <dbReference type="ChEBI" id="CHEBI:29108"/>
        <label>1</label>
    </ligand>
</feature>
<feature type="binding site" evidence="18">
    <location>
        <position position="236"/>
    </location>
    <ligand>
        <name>Ca(2+)</name>
        <dbReference type="ChEBI" id="CHEBI:29108"/>
        <label>2</label>
    </ligand>
</feature>
<keyword evidence="12 18" id="KW-0408">Iron</keyword>
<dbReference type="GO" id="GO:0005576">
    <property type="term" value="C:extracellular region"/>
    <property type="evidence" value="ECO:0007669"/>
    <property type="project" value="UniProtKB-SubCell"/>
</dbReference>
<dbReference type="InterPro" id="IPR033905">
    <property type="entry name" value="Secretory_peroxidase"/>
</dbReference>
<dbReference type="Gene3D" id="1.10.520.10">
    <property type="match status" value="1"/>
</dbReference>
<accession>A0AAV7EB14</accession>
<keyword evidence="24" id="KW-1185">Reference proteome</keyword>
<feature type="signal peptide" evidence="21">
    <location>
        <begin position="1"/>
        <end position="22"/>
    </location>
</feature>
<dbReference type="Proteomes" id="UP000825729">
    <property type="component" value="Unassembled WGS sequence"/>
</dbReference>
<keyword evidence="15 21" id="KW-0376">Hydrogen peroxide</keyword>
<evidence type="ECO:0000256" key="1">
    <source>
        <dbReference type="ARBA" id="ARBA00000189"/>
    </source>
</evidence>
<feature type="binding site" evidence="18">
    <location>
        <position position="65"/>
    </location>
    <ligand>
        <name>Ca(2+)</name>
        <dbReference type="ChEBI" id="CHEBI:29108"/>
        <label>1</label>
    </ligand>
</feature>
<evidence type="ECO:0000256" key="6">
    <source>
        <dbReference type="ARBA" id="ARBA00022559"/>
    </source>
</evidence>
<evidence type="ECO:0000256" key="12">
    <source>
        <dbReference type="ARBA" id="ARBA00023004"/>
    </source>
</evidence>
<comment type="cofactor">
    <cofactor evidence="18 21">
        <name>heme b</name>
        <dbReference type="ChEBI" id="CHEBI:60344"/>
    </cofactor>
    <text evidence="18 21">Binds 1 heme b (iron(II)-protoporphyrin IX) group per subunit.</text>
</comment>
<comment type="similarity">
    <text evidence="21">Belongs to the peroxidase family. Classical plant (class III) peroxidase subfamily.</text>
</comment>
<evidence type="ECO:0000313" key="23">
    <source>
        <dbReference type="EMBL" id="KAG9445464.1"/>
    </source>
</evidence>
<dbReference type="PROSITE" id="PS00436">
    <property type="entry name" value="PEROXIDASE_2"/>
    <property type="match status" value="1"/>
</dbReference>
<dbReference type="InterPro" id="IPR002016">
    <property type="entry name" value="Haem_peroxidase"/>
</dbReference>
<dbReference type="FunFam" id="1.10.420.10:FF:000006">
    <property type="entry name" value="Peroxidase"/>
    <property type="match status" value="1"/>
</dbReference>
<dbReference type="InterPro" id="IPR010255">
    <property type="entry name" value="Haem_peroxidase_sf"/>
</dbReference>
<comment type="subcellular location">
    <subcellularLocation>
        <location evidence="21">Secreted</location>
    </subcellularLocation>
</comment>
<evidence type="ECO:0000256" key="2">
    <source>
        <dbReference type="ARBA" id="ARBA00002322"/>
    </source>
</evidence>
<evidence type="ECO:0000256" key="11">
    <source>
        <dbReference type="ARBA" id="ARBA00023002"/>
    </source>
</evidence>
<feature type="binding site" description="axial binding residue" evidence="18">
    <location>
        <position position="191"/>
    </location>
    <ligand>
        <name>heme b</name>
        <dbReference type="ChEBI" id="CHEBI:60344"/>
    </ligand>
    <ligandPart>
        <name>Fe</name>
        <dbReference type="ChEBI" id="CHEBI:18248"/>
    </ligandPart>
</feature>
<feature type="site" description="Transition state stabilizer" evidence="19">
    <location>
        <position position="60"/>
    </location>
</feature>
<reference evidence="23 24" key="1">
    <citation type="submission" date="2021-07" db="EMBL/GenBank/DDBJ databases">
        <title>The Aristolochia fimbriata genome: insights into angiosperm evolution, floral development and chemical biosynthesis.</title>
        <authorList>
            <person name="Jiao Y."/>
        </authorList>
    </citation>
    <scope>NUCLEOTIDE SEQUENCE [LARGE SCALE GENOMIC DNA]</scope>
    <source>
        <strain evidence="23">IBCAS-2021</strain>
        <tissue evidence="23">Leaf</tissue>
    </source>
</reference>
<dbReference type="Gene3D" id="1.10.420.10">
    <property type="entry name" value="Peroxidase, domain 2"/>
    <property type="match status" value="1"/>
</dbReference>
<feature type="binding site" evidence="18">
    <location>
        <position position="72"/>
    </location>
    <ligand>
        <name>Ca(2+)</name>
        <dbReference type="ChEBI" id="CHEBI:29108"/>
        <label>1</label>
    </ligand>
</feature>
<evidence type="ECO:0000256" key="16">
    <source>
        <dbReference type="PIRSR" id="PIRSR600823-1"/>
    </source>
</evidence>
<feature type="active site" description="Proton acceptor" evidence="16">
    <location>
        <position position="64"/>
    </location>
</feature>
<feature type="binding site" evidence="17">
    <location>
        <position position="161"/>
    </location>
    <ligand>
        <name>substrate</name>
    </ligand>
</feature>
<sequence length="316" mass="33897">MASSHLFQLVTIFVCLFGVALAQLSTTFYSTSCPNVASIVKNVVDDAIEKETRMGASLLRLHFHDCFVNGCDGSILLDDTPSFTGEKSAIPNLNSVRGFDVIDKIKSAVEKACPGVVSCADILALAAQESVVVLGGPSWGVQLGRKDSKTANKNAANTNIPPPTSSLSNLISNFSSKGLSPKDLVALSGAHSIGLARCTVFRNRIYNDTNIDSGFAAKLQNKCPVVGRNNSVSRLDAASPKRFDNCYYRNLLGQKGLLHSDQELMNGKATATLAKKYVRDQSAFFQDFSEAMVKLGNIGPLTGKNGLVRRNCRKAN</sequence>
<dbReference type="GO" id="GO:0046872">
    <property type="term" value="F:metal ion binding"/>
    <property type="evidence" value="ECO:0007669"/>
    <property type="project" value="UniProtKB-UniRule"/>
</dbReference>
<evidence type="ECO:0000256" key="7">
    <source>
        <dbReference type="ARBA" id="ARBA00022617"/>
    </source>
</evidence>
<evidence type="ECO:0000256" key="3">
    <source>
        <dbReference type="ARBA" id="ARBA00006873"/>
    </source>
</evidence>
<evidence type="ECO:0000313" key="24">
    <source>
        <dbReference type="Proteomes" id="UP000825729"/>
    </source>
</evidence>
<dbReference type="GO" id="GO:0140825">
    <property type="term" value="F:lactoperoxidase activity"/>
    <property type="evidence" value="ECO:0007669"/>
    <property type="project" value="UniProtKB-EC"/>
</dbReference>
<feature type="binding site" evidence="18">
    <location>
        <position position="68"/>
    </location>
    <ligand>
        <name>Ca(2+)</name>
        <dbReference type="ChEBI" id="CHEBI:29108"/>
        <label>1</label>
    </ligand>
</feature>
<dbReference type="EMBL" id="JAINDJ010000006">
    <property type="protein sequence ID" value="KAG9445464.1"/>
    <property type="molecule type" value="Genomic_DNA"/>
</dbReference>
<keyword evidence="14" id="KW-0325">Glycoprotein</keyword>
<protein>
    <recommendedName>
        <fullName evidence="4 21">Peroxidase</fullName>
        <ecNumber evidence="4 21">1.11.1.7</ecNumber>
    </recommendedName>
</protein>
<evidence type="ECO:0000256" key="14">
    <source>
        <dbReference type="ARBA" id="ARBA00023180"/>
    </source>
</evidence>
<feature type="binding site" evidence="18">
    <location>
        <position position="244"/>
    </location>
    <ligand>
        <name>Ca(2+)</name>
        <dbReference type="ChEBI" id="CHEBI:29108"/>
        <label>2</label>
    </ligand>
</feature>
<evidence type="ECO:0000256" key="9">
    <source>
        <dbReference type="ARBA" id="ARBA00022729"/>
    </source>
</evidence>
<feature type="domain" description="Plant heme peroxidase family profile" evidence="22">
    <location>
        <begin position="23"/>
        <end position="316"/>
    </location>
</feature>
<keyword evidence="11 21" id="KW-0560">Oxidoreductase</keyword>
<feature type="disulfide bond" evidence="20">
    <location>
        <begin position="119"/>
        <end position="312"/>
    </location>
</feature>
<keyword evidence="8 18" id="KW-0479">Metal-binding</keyword>
<dbReference type="InterPro" id="IPR019793">
    <property type="entry name" value="Peroxidases_heam-ligand_BS"/>
</dbReference>
<proteinExistence type="inferred from homology"/>
<feature type="binding site" evidence="18">
    <location>
        <position position="70"/>
    </location>
    <ligand>
        <name>Ca(2+)</name>
        <dbReference type="ChEBI" id="CHEBI:29108"/>
        <label>1</label>
    </ligand>
</feature>
<dbReference type="CDD" id="cd00693">
    <property type="entry name" value="secretory_peroxidase"/>
    <property type="match status" value="1"/>
</dbReference>
<comment type="catalytic activity">
    <reaction evidence="1 21">
        <text>2 a phenolic donor + H2O2 = 2 a phenolic radical donor + 2 H2O</text>
        <dbReference type="Rhea" id="RHEA:56136"/>
        <dbReference type="ChEBI" id="CHEBI:15377"/>
        <dbReference type="ChEBI" id="CHEBI:16240"/>
        <dbReference type="ChEBI" id="CHEBI:139520"/>
        <dbReference type="ChEBI" id="CHEBI:139521"/>
        <dbReference type="EC" id="1.11.1.7"/>
    </reaction>
</comment>
<dbReference type="GO" id="GO:0020037">
    <property type="term" value="F:heme binding"/>
    <property type="evidence" value="ECO:0007669"/>
    <property type="project" value="UniProtKB-UniRule"/>
</dbReference>
<dbReference type="AlphaFoldDB" id="A0AAV7EB14"/>
<dbReference type="PRINTS" id="PR00461">
    <property type="entry name" value="PLPEROXIDASE"/>
</dbReference>
<dbReference type="GO" id="GO:0006979">
    <property type="term" value="P:response to oxidative stress"/>
    <property type="evidence" value="ECO:0007669"/>
    <property type="project" value="UniProtKB-UniRule"/>
</dbReference>
<keyword evidence="5 21" id="KW-0964">Secreted</keyword>
<dbReference type="FunFam" id="1.10.520.10:FF:000001">
    <property type="entry name" value="Peroxidase"/>
    <property type="match status" value="1"/>
</dbReference>
<feature type="disulfide bond" evidence="20">
    <location>
        <begin position="198"/>
        <end position="223"/>
    </location>
</feature>
<organism evidence="23 24">
    <name type="scientific">Aristolochia fimbriata</name>
    <name type="common">White veined hardy Dutchman's pipe vine</name>
    <dbReference type="NCBI Taxonomy" id="158543"/>
    <lineage>
        <taxon>Eukaryota</taxon>
        <taxon>Viridiplantae</taxon>
        <taxon>Streptophyta</taxon>
        <taxon>Embryophyta</taxon>
        <taxon>Tracheophyta</taxon>
        <taxon>Spermatophyta</taxon>
        <taxon>Magnoliopsida</taxon>
        <taxon>Magnoliidae</taxon>
        <taxon>Piperales</taxon>
        <taxon>Aristolochiaceae</taxon>
        <taxon>Aristolochia</taxon>
    </lineage>
</organism>
<dbReference type="InterPro" id="IPR019794">
    <property type="entry name" value="Peroxidases_AS"/>
</dbReference>
<keyword evidence="6 21" id="KW-0575">Peroxidase</keyword>
<keyword evidence="9 21" id="KW-0732">Signal</keyword>
<dbReference type="InterPro" id="IPR000823">
    <property type="entry name" value="Peroxidase_pln"/>
</dbReference>
<dbReference type="PANTHER" id="PTHR31388">
    <property type="entry name" value="PEROXIDASE 72-RELATED"/>
    <property type="match status" value="1"/>
</dbReference>
<gene>
    <name evidence="23" type="ORF">H6P81_016804</name>
</gene>
<evidence type="ECO:0000256" key="20">
    <source>
        <dbReference type="PIRSR" id="PIRSR600823-5"/>
    </source>
</evidence>
<evidence type="ECO:0000256" key="13">
    <source>
        <dbReference type="ARBA" id="ARBA00023157"/>
    </source>
</evidence>
<comment type="similarity">
    <text evidence="3">Belongs to the peroxidase family. Ascorbate peroxidase subfamily.</text>
</comment>
<feature type="binding site" evidence="18">
    <location>
        <position position="74"/>
    </location>
    <ligand>
        <name>Ca(2+)</name>
        <dbReference type="ChEBI" id="CHEBI:29108"/>
        <label>1</label>
    </ligand>
</feature>
<keyword evidence="7 21" id="KW-0349">Heme</keyword>
<comment type="caution">
    <text evidence="23">The sequence shown here is derived from an EMBL/GenBank/DDBJ whole genome shotgun (WGS) entry which is preliminary data.</text>
</comment>
<evidence type="ECO:0000256" key="5">
    <source>
        <dbReference type="ARBA" id="ARBA00022525"/>
    </source>
</evidence>
<evidence type="ECO:0000256" key="8">
    <source>
        <dbReference type="ARBA" id="ARBA00022723"/>
    </source>
</evidence>
<dbReference type="PRINTS" id="PR00458">
    <property type="entry name" value="PEROXIDASE"/>
</dbReference>
<dbReference type="SUPFAM" id="SSF48113">
    <property type="entry name" value="Heme-dependent peroxidases"/>
    <property type="match status" value="1"/>
</dbReference>
<evidence type="ECO:0000256" key="15">
    <source>
        <dbReference type="ARBA" id="ARBA00023324"/>
    </source>
</evidence>
<dbReference type="PANTHER" id="PTHR31388:SF264">
    <property type="entry name" value="PEROXIDASE 59"/>
    <property type="match status" value="1"/>
</dbReference>
<evidence type="ECO:0000256" key="19">
    <source>
        <dbReference type="PIRSR" id="PIRSR600823-4"/>
    </source>
</evidence>
<dbReference type="Pfam" id="PF00141">
    <property type="entry name" value="peroxidase"/>
    <property type="match status" value="1"/>
</dbReference>
<evidence type="ECO:0000256" key="18">
    <source>
        <dbReference type="PIRSR" id="PIRSR600823-3"/>
    </source>
</evidence>
<keyword evidence="10 18" id="KW-0106">Calcium</keyword>
<evidence type="ECO:0000256" key="10">
    <source>
        <dbReference type="ARBA" id="ARBA00022837"/>
    </source>
</evidence>
<dbReference type="EC" id="1.11.1.7" evidence="4 21"/>
<feature type="disulfide bond" evidence="20">
    <location>
        <begin position="66"/>
        <end position="71"/>
    </location>
</feature>
<feature type="chain" id="PRO_5043104655" description="Peroxidase" evidence="21">
    <location>
        <begin position="23"/>
        <end position="316"/>
    </location>
</feature>
<dbReference type="PROSITE" id="PS50873">
    <property type="entry name" value="PEROXIDASE_4"/>
    <property type="match status" value="1"/>
</dbReference>